<dbReference type="Gene3D" id="1.25.40.10">
    <property type="entry name" value="Tetratricopeptide repeat domain"/>
    <property type="match status" value="2"/>
</dbReference>
<comment type="caution">
    <text evidence="3">The sequence shown here is derived from an EMBL/GenBank/DDBJ whole genome shotgun (WGS) entry which is preliminary data.</text>
</comment>
<dbReference type="InterPro" id="IPR002885">
    <property type="entry name" value="PPR_rpt"/>
</dbReference>
<dbReference type="Pfam" id="PF01535">
    <property type="entry name" value="PPR"/>
    <property type="match status" value="1"/>
</dbReference>
<keyword evidence="4" id="KW-1185">Reference proteome</keyword>
<evidence type="ECO:0000256" key="1">
    <source>
        <dbReference type="ARBA" id="ARBA00022737"/>
    </source>
</evidence>
<dbReference type="GO" id="GO:0003723">
    <property type="term" value="F:RNA binding"/>
    <property type="evidence" value="ECO:0007669"/>
    <property type="project" value="InterPro"/>
</dbReference>
<name>A0A7J7DB86_TRIWF</name>
<dbReference type="EMBL" id="JAAARO010000008">
    <property type="protein sequence ID" value="KAF5743571.1"/>
    <property type="molecule type" value="Genomic_DNA"/>
</dbReference>
<dbReference type="PANTHER" id="PTHR47926:SF459">
    <property type="entry name" value="PENTATRICOPEPTIDE REPEAT-CONTAINING PROTEIN"/>
    <property type="match status" value="1"/>
</dbReference>
<keyword evidence="1" id="KW-0677">Repeat</keyword>
<dbReference type="InterPro" id="IPR046848">
    <property type="entry name" value="E_motif"/>
</dbReference>
<feature type="repeat" description="PPR" evidence="2">
    <location>
        <begin position="263"/>
        <end position="297"/>
    </location>
</feature>
<dbReference type="FunFam" id="1.25.40.10:FF:000511">
    <property type="entry name" value="Pentatricopeptide repeat-containing protein"/>
    <property type="match status" value="1"/>
</dbReference>
<dbReference type="GO" id="GO:0009451">
    <property type="term" value="P:RNA modification"/>
    <property type="evidence" value="ECO:0007669"/>
    <property type="project" value="InterPro"/>
</dbReference>
<feature type="repeat" description="PPR" evidence="2">
    <location>
        <begin position="125"/>
        <end position="159"/>
    </location>
</feature>
<reference evidence="3 4" key="1">
    <citation type="journal article" date="2020" name="Nat. Commun.">
        <title>Genome of Tripterygium wilfordii and identification of cytochrome P450 involved in triptolide biosynthesis.</title>
        <authorList>
            <person name="Tu L."/>
            <person name="Su P."/>
            <person name="Zhang Z."/>
            <person name="Gao L."/>
            <person name="Wang J."/>
            <person name="Hu T."/>
            <person name="Zhou J."/>
            <person name="Zhang Y."/>
            <person name="Zhao Y."/>
            <person name="Liu Y."/>
            <person name="Song Y."/>
            <person name="Tong Y."/>
            <person name="Lu Y."/>
            <person name="Yang J."/>
            <person name="Xu C."/>
            <person name="Jia M."/>
            <person name="Peters R.J."/>
            <person name="Huang L."/>
            <person name="Gao W."/>
        </authorList>
    </citation>
    <scope>NUCLEOTIDE SEQUENCE [LARGE SCALE GENOMIC DNA]</scope>
    <source>
        <strain evidence="4">cv. XIE 37</strain>
        <tissue evidence="3">Leaf</tissue>
    </source>
</reference>
<protein>
    <submittedName>
        <fullName evidence="3">Pentatricopeptide repeat-containing protein</fullName>
    </submittedName>
</protein>
<evidence type="ECO:0000313" key="3">
    <source>
        <dbReference type="EMBL" id="KAF5743571.1"/>
    </source>
</evidence>
<evidence type="ECO:0000313" key="4">
    <source>
        <dbReference type="Proteomes" id="UP000593562"/>
    </source>
</evidence>
<sequence length="350" mass="39491">MDMYAKCECVCMTRQIFYELPEKDIVSWTSIISGLVQCKHPKESLELFCNMQTFGIDPDRVILTSVLSACASLGALEYGKWVHNYINHRGIKWDSHIGTAMIDMYAKCGCIELAEKTFSNLSSKNVFTWNALIGGLAMHGHGHEALEHFKEMRKVGMRPNEVTFLAILTACCHSGFVDEGRRHFYQMISQPYNLSPRLEHYGCMIDLLCRAGQLDEAVILIKHMPMSPDVLVWGTLLNALNSSRNMVLPQDMLNFLMELESHDSGIYVLLSNIFAANGRWNDVERVRRLMKEKGIKKAPGSSLIEVDGETHEFVVGHTSQSCNEDIHTLLNILANQVSLEGRCTQSSMTH</sequence>
<gene>
    <name evidence="3" type="ORF">HS088_TW08G00155</name>
</gene>
<proteinExistence type="predicted"/>
<dbReference type="Pfam" id="PF13041">
    <property type="entry name" value="PPR_2"/>
    <property type="match status" value="2"/>
</dbReference>
<evidence type="ECO:0000256" key="2">
    <source>
        <dbReference type="PROSITE-ProRule" id="PRU00708"/>
    </source>
</evidence>
<feature type="repeat" description="PPR" evidence="2">
    <location>
        <begin position="160"/>
        <end position="194"/>
    </location>
</feature>
<dbReference type="AlphaFoldDB" id="A0A7J7DB86"/>
<dbReference type="InterPro" id="IPR046960">
    <property type="entry name" value="PPR_At4g14850-like_plant"/>
</dbReference>
<dbReference type="PANTHER" id="PTHR47926">
    <property type="entry name" value="PENTATRICOPEPTIDE REPEAT-CONTAINING PROTEIN"/>
    <property type="match status" value="1"/>
</dbReference>
<accession>A0A7J7DB86</accession>
<organism evidence="3 4">
    <name type="scientific">Tripterygium wilfordii</name>
    <name type="common">Thunder God vine</name>
    <dbReference type="NCBI Taxonomy" id="458696"/>
    <lineage>
        <taxon>Eukaryota</taxon>
        <taxon>Viridiplantae</taxon>
        <taxon>Streptophyta</taxon>
        <taxon>Embryophyta</taxon>
        <taxon>Tracheophyta</taxon>
        <taxon>Spermatophyta</taxon>
        <taxon>Magnoliopsida</taxon>
        <taxon>eudicotyledons</taxon>
        <taxon>Gunneridae</taxon>
        <taxon>Pentapetalae</taxon>
        <taxon>rosids</taxon>
        <taxon>fabids</taxon>
        <taxon>Celastrales</taxon>
        <taxon>Celastraceae</taxon>
        <taxon>Tripterygium</taxon>
    </lineage>
</organism>
<dbReference type="Proteomes" id="UP000593562">
    <property type="component" value="Unassembled WGS sequence"/>
</dbReference>
<dbReference type="PROSITE" id="PS51375">
    <property type="entry name" value="PPR"/>
    <property type="match status" value="4"/>
</dbReference>
<feature type="repeat" description="PPR" evidence="2">
    <location>
        <begin position="24"/>
        <end position="58"/>
    </location>
</feature>
<dbReference type="NCBIfam" id="TIGR00756">
    <property type="entry name" value="PPR"/>
    <property type="match status" value="2"/>
</dbReference>
<dbReference type="Pfam" id="PF20431">
    <property type="entry name" value="E_motif"/>
    <property type="match status" value="1"/>
</dbReference>
<dbReference type="InterPro" id="IPR011990">
    <property type="entry name" value="TPR-like_helical_dom_sf"/>
</dbReference>
<dbReference type="InParanoid" id="A0A7J7DB86"/>